<feature type="domain" description="Tail sheath protein C-terminal" evidence="3">
    <location>
        <begin position="394"/>
        <end position="496"/>
    </location>
</feature>
<dbReference type="Proteomes" id="UP001611383">
    <property type="component" value="Chromosome"/>
</dbReference>
<keyword evidence="5" id="KW-1185">Reference proteome</keyword>
<evidence type="ECO:0000256" key="1">
    <source>
        <dbReference type="ARBA" id="ARBA00008005"/>
    </source>
</evidence>
<feature type="domain" description="Tail sheath protein subtilisin-like" evidence="2">
    <location>
        <begin position="225"/>
        <end position="386"/>
    </location>
</feature>
<dbReference type="EMBL" id="CP043494">
    <property type="protein sequence ID" value="WNG46210.1"/>
    <property type="molecule type" value="Genomic_DNA"/>
</dbReference>
<dbReference type="InterPro" id="IPR052042">
    <property type="entry name" value="Tail_sheath_structural"/>
</dbReference>
<dbReference type="InterPro" id="IPR020287">
    <property type="entry name" value="Tail_sheath_C"/>
</dbReference>
<name>A0ABY9WQY1_9BACT</name>
<dbReference type="Pfam" id="PF17482">
    <property type="entry name" value="Phage_sheath_1C"/>
    <property type="match status" value="1"/>
</dbReference>
<evidence type="ECO:0000259" key="3">
    <source>
        <dbReference type="Pfam" id="PF17482"/>
    </source>
</evidence>
<sequence>MPVTTSYPGIYIEELPSTSRTIAAAPTSNTVFIGYSHPYKTKSQHWNKAVQIFSFAEYEREFGGLFRSAHLFSDLPYAVQNFFLNGGSVAFIVALDPSLPEAYVDFGAVDPVRFTALEPVDDVTALQITLGNFQDGDKLADISISYRTRTETFRRVHISSLVSTLESGSSLVRASFPGGSPPSAYSTTKKTDKVDYATAPAIPAIDAADFTNVFEADSSLDKVDVINLLALPGVSSFGVLSEALAFCERKRAFLIMDPPPEASADGTVGPPDKDIVGGFMNNNLIPKSSPNGALYFPYLISPDPLTGKSTALAPSGFVAGIYARTDANRGVWKAPAGLETTVNNVLGVVESGRMTDMRAGVLNNAAVNAVRTFPASGTVVFGARTLVAANPAFQQWKYVPVRRMALFIEQTLYANLGWVVFEPNAEPLWVAIRTSIEAFMLSLFRQGAFFGTTPSEAFQVKCDGTTTTQADIDNGRVNILVGFRPLKPAEFVIIQIAQLAGQAQS</sequence>
<dbReference type="Pfam" id="PF04984">
    <property type="entry name" value="Phage_sheath_1"/>
    <property type="match status" value="1"/>
</dbReference>
<gene>
    <name evidence="4" type="ORF">F0U60_20370</name>
</gene>
<accession>A0ABY9WQY1</accession>
<dbReference type="RefSeq" id="WP_395822396.1">
    <property type="nucleotide sequence ID" value="NZ_CP043494.1"/>
</dbReference>
<dbReference type="InterPro" id="IPR035089">
    <property type="entry name" value="Phage_sheath_subtilisin"/>
</dbReference>
<evidence type="ECO:0000259" key="2">
    <source>
        <dbReference type="Pfam" id="PF04984"/>
    </source>
</evidence>
<dbReference type="PANTHER" id="PTHR35861:SF1">
    <property type="entry name" value="PHAGE TAIL SHEATH PROTEIN"/>
    <property type="match status" value="1"/>
</dbReference>
<organism evidence="4 5">
    <name type="scientific">Archangium minus</name>
    <dbReference type="NCBI Taxonomy" id="83450"/>
    <lineage>
        <taxon>Bacteria</taxon>
        <taxon>Pseudomonadati</taxon>
        <taxon>Myxococcota</taxon>
        <taxon>Myxococcia</taxon>
        <taxon>Myxococcales</taxon>
        <taxon>Cystobacterineae</taxon>
        <taxon>Archangiaceae</taxon>
        <taxon>Archangium</taxon>
    </lineage>
</organism>
<comment type="similarity">
    <text evidence="1">Belongs to the myoviridae tail sheath protein family.</text>
</comment>
<dbReference type="PANTHER" id="PTHR35861">
    <property type="match status" value="1"/>
</dbReference>
<evidence type="ECO:0000313" key="4">
    <source>
        <dbReference type="EMBL" id="WNG46210.1"/>
    </source>
</evidence>
<proteinExistence type="inferred from homology"/>
<evidence type="ECO:0000313" key="5">
    <source>
        <dbReference type="Proteomes" id="UP001611383"/>
    </source>
</evidence>
<protein>
    <submittedName>
        <fullName evidence="4">Phage tail sheath family protein</fullName>
    </submittedName>
</protein>
<reference evidence="4 5" key="1">
    <citation type="submission" date="2019-08" db="EMBL/GenBank/DDBJ databases">
        <title>Archangium and Cystobacter genomes.</title>
        <authorList>
            <person name="Chen I.-C.K."/>
            <person name="Wielgoss S."/>
        </authorList>
    </citation>
    <scope>NUCLEOTIDE SEQUENCE [LARGE SCALE GENOMIC DNA]</scope>
    <source>
        <strain evidence="4 5">Cbm 6</strain>
    </source>
</reference>
<dbReference type="Gene3D" id="3.40.50.11780">
    <property type="match status" value="1"/>
</dbReference>